<dbReference type="AlphaFoldDB" id="A0AAW2EGQ4"/>
<proteinExistence type="predicted"/>
<organism evidence="1 2">
    <name type="scientific">Cardiocondyla obscurior</name>
    <dbReference type="NCBI Taxonomy" id="286306"/>
    <lineage>
        <taxon>Eukaryota</taxon>
        <taxon>Metazoa</taxon>
        <taxon>Ecdysozoa</taxon>
        <taxon>Arthropoda</taxon>
        <taxon>Hexapoda</taxon>
        <taxon>Insecta</taxon>
        <taxon>Pterygota</taxon>
        <taxon>Neoptera</taxon>
        <taxon>Endopterygota</taxon>
        <taxon>Hymenoptera</taxon>
        <taxon>Apocrita</taxon>
        <taxon>Aculeata</taxon>
        <taxon>Formicoidea</taxon>
        <taxon>Formicidae</taxon>
        <taxon>Myrmicinae</taxon>
        <taxon>Cardiocondyla</taxon>
    </lineage>
</organism>
<dbReference type="Proteomes" id="UP001430953">
    <property type="component" value="Unassembled WGS sequence"/>
</dbReference>
<evidence type="ECO:0000313" key="1">
    <source>
        <dbReference type="EMBL" id="KAL0101948.1"/>
    </source>
</evidence>
<protein>
    <submittedName>
        <fullName evidence="1">Uncharacterized protein</fullName>
    </submittedName>
</protein>
<sequence length="161" mass="17147">MFRNAKVKMADAAREASDGSDVNCAGVASGVLGLPLEISSAGSDNSHVRARDPLLACLRRGSGSHSVSSSIALVNAGIIFDPAFSDLGWIKVCLVHSLVGKCLTWKMGYVATEANKRISYDGEENNVCTEQIALHIAADVWKRAGLAESMYQKILRRPPGS</sequence>
<dbReference type="EMBL" id="JADYXP020000023">
    <property type="protein sequence ID" value="KAL0101948.1"/>
    <property type="molecule type" value="Genomic_DNA"/>
</dbReference>
<name>A0AAW2EGQ4_9HYME</name>
<keyword evidence="2" id="KW-1185">Reference proteome</keyword>
<gene>
    <name evidence="1" type="ORF">PUN28_018480</name>
</gene>
<accession>A0AAW2EGQ4</accession>
<reference evidence="1 2" key="1">
    <citation type="submission" date="2023-03" db="EMBL/GenBank/DDBJ databases">
        <title>High recombination rates correlate with genetic variation in Cardiocondyla obscurior ants.</title>
        <authorList>
            <person name="Errbii M."/>
        </authorList>
    </citation>
    <scope>NUCLEOTIDE SEQUENCE [LARGE SCALE GENOMIC DNA]</scope>
    <source>
        <strain evidence="1">Alpha-2009</strain>
        <tissue evidence="1">Whole body</tissue>
    </source>
</reference>
<comment type="caution">
    <text evidence="1">The sequence shown here is derived from an EMBL/GenBank/DDBJ whole genome shotgun (WGS) entry which is preliminary data.</text>
</comment>
<evidence type="ECO:0000313" key="2">
    <source>
        <dbReference type="Proteomes" id="UP001430953"/>
    </source>
</evidence>